<dbReference type="InterPro" id="IPR036249">
    <property type="entry name" value="Thioredoxin-like_sf"/>
</dbReference>
<dbReference type="GO" id="GO:0016209">
    <property type="term" value="F:antioxidant activity"/>
    <property type="evidence" value="ECO:0007669"/>
    <property type="project" value="InterPro"/>
</dbReference>
<dbReference type="Proteomes" id="UP000238949">
    <property type="component" value="Unassembled WGS sequence"/>
</dbReference>
<keyword evidence="1" id="KW-1133">Transmembrane helix</keyword>
<protein>
    <submittedName>
        <fullName evidence="3">TlpA family protein disulfide reductase</fullName>
    </submittedName>
</protein>
<accession>A0A2S9VFC8</accession>
<dbReference type="AlphaFoldDB" id="A0A2S9VFC8"/>
<dbReference type="GO" id="GO:0016491">
    <property type="term" value="F:oxidoreductase activity"/>
    <property type="evidence" value="ECO:0007669"/>
    <property type="project" value="InterPro"/>
</dbReference>
<keyword evidence="4" id="KW-1185">Reference proteome</keyword>
<reference evidence="4" key="1">
    <citation type="journal article" date="2020" name="Int. J. Syst. Evol. Microbiol.">
        <title>Alteromonas alba sp. nov., a marine bacterium isolated from the seawater of the West Pacific Ocean.</title>
        <authorList>
            <person name="Sun C."/>
            <person name="Wu Y.-H."/>
            <person name="Xamxidin M."/>
            <person name="Cheng H."/>
            <person name="Xu X.-W."/>
        </authorList>
    </citation>
    <scope>NUCLEOTIDE SEQUENCE [LARGE SCALE GENOMIC DNA]</scope>
    <source>
        <strain evidence="4">190</strain>
    </source>
</reference>
<dbReference type="SUPFAM" id="SSF52833">
    <property type="entry name" value="Thioredoxin-like"/>
    <property type="match status" value="1"/>
</dbReference>
<dbReference type="Gene3D" id="3.40.30.10">
    <property type="entry name" value="Glutaredoxin"/>
    <property type="match status" value="1"/>
</dbReference>
<dbReference type="InterPro" id="IPR013766">
    <property type="entry name" value="Thioredoxin_domain"/>
</dbReference>
<organism evidence="3 4">
    <name type="scientific">Alteromonas alba</name>
    <dbReference type="NCBI Taxonomy" id="2079529"/>
    <lineage>
        <taxon>Bacteria</taxon>
        <taxon>Pseudomonadati</taxon>
        <taxon>Pseudomonadota</taxon>
        <taxon>Gammaproteobacteria</taxon>
        <taxon>Alteromonadales</taxon>
        <taxon>Alteromonadaceae</taxon>
        <taxon>Alteromonas/Salinimonas group</taxon>
        <taxon>Alteromonas</taxon>
    </lineage>
</organism>
<dbReference type="InterPro" id="IPR050553">
    <property type="entry name" value="Thioredoxin_ResA/DsbE_sf"/>
</dbReference>
<evidence type="ECO:0000313" key="4">
    <source>
        <dbReference type="Proteomes" id="UP000238949"/>
    </source>
</evidence>
<feature type="transmembrane region" description="Helical" evidence="1">
    <location>
        <begin position="6"/>
        <end position="30"/>
    </location>
</feature>
<feature type="domain" description="Thioredoxin" evidence="2">
    <location>
        <begin position="65"/>
        <end position="199"/>
    </location>
</feature>
<dbReference type="Pfam" id="PF00578">
    <property type="entry name" value="AhpC-TSA"/>
    <property type="match status" value="1"/>
</dbReference>
<evidence type="ECO:0000313" key="3">
    <source>
        <dbReference type="EMBL" id="PRO75153.1"/>
    </source>
</evidence>
<evidence type="ECO:0000259" key="2">
    <source>
        <dbReference type="PROSITE" id="PS51352"/>
    </source>
</evidence>
<dbReference type="InterPro" id="IPR000866">
    <property type="entry name" value="AhpC/TSA"/>
</dbReference>
<dbReference type="PANTHER" id="PTHR42852">
    <property type="entry name" value="THIOL:DISULFIDE INTERCHANGE PROTEIN DSBE"/>
    <property type="match status" value="1"/>
</dbReference>
<comment type="caution">
    <text evidence="3">The sequence shown here is derived from an EMBL/GenBank/DDBJ whole genome shotgun (WGS) entry which is preliminary data.</text>
</comment>
<dbReference type="CDD" id="cd02966">
    <property type="entry name" value="TlpA_like_family"/>
    <property type="match status" value="1"/>
</dbReference>
<dbReference type="PROSITE" id="PS51352">
    <property type="entry name" value="THIOREDOXIN_2"/>
    <property type="match status" value="1"/>
</dbReference>
<evidence type="ECO:0000256" key="1">
    <source>
        <dbReference type="SAM" id="Phobius"/>
    </source>
</evidence>
<proteinExistence type="predicted"/>
<keyword evidence="1" id="KW-0812">Transmembrane</keyword>
<name>A0A2S9VFC8_9ALTE</name>
<dbReference type="PANTHER" id="PTHR42852:SF17">
    <property type="entry name" value="THIOREDOXIN-LIKE PROTEIN HI_1115"/>
    <property type="match status" value="1"/>
</dbReference>
<keyword evidence="1" id="KW-0472">Membrane</keyword>
<dbReference type="EMBL" id="PVNP01000016">
    <property type="protein sequence ID" value="PRO75153.1"/>
    <property type="molecule type" value="Genomic_DNA"/>
</dbReference>
<gene>
    <name evidence="3" type="ORF">C6Y40_02820</name>
</gene>
<dbReference type="OrthoDB" id="9799347at2"/>
<sequence length="202" mass="22762">MQYFYFRHSVLLIHCVVMITPVVVLTVIGLNRLKIVADYKRITQQRGSFRVVIMVLVGLLALAGGIALRSLQPLTLNTVQGQPFNWQSQQWTVVNFFAEWCQPCLREIPELNHVYNDQQFRVLGVSFDELDNEALSGVVSRQHIQFPVVISEAVADLPVSMPIVLPTTYIVSPAGEVTMTIRGEVTQEKLQKAIKQAQSELL</sequence>
<feature type="transmembrane region" description="Helical" evidence="1">
    <location>
        <begin position="51"/>
        <end position="71"/>
    </location>
</feature>